<name>A0A7L1IYY1_SMUAF</name>
<gene>
    <name evidence="3" type="primary">Clec2b</name>
    <name evidence="3" type="ORF">RHIAFR_R02822</name>
</gene>
<dbReference type="PANTHER" id="PTHR45710:SF35">
    <property type="entry name" value="C-TYPE LECTIN DOMAIN FAMILY 2 MEMBER D"/>
    <property type="match status" value="1"/>
</dbReference>
<dbReference type="Gene3D" id="3.10.100.10">
    <property type="entry name" value="Mannose-Binding Protein A, subunit A"/>
    <property type="match status" value="1"/>
</dbReference>
<accession>A0A7L1IYY1</accession>
<feature type="non-terminal residue" evidence="3">
    <location>
        <position position="1"/>
    </location>
</feature>
<comment type="caution">
    <text evidence="3">The sequence shown here is derived from an EMBL/GenBank/DDBJ whole genome shotgun (WGS) entry which is preliminary data.</text>
</comment>
<dbReference type="SUPFAM" id="SSF56436">
    <property type="entry name" value="C-type lectin-like"/>
    <property type="match status" value="1"/>
</dbReference>
<evidence type="ECO:0000313" key="4">
    <source>
        <dbReference type="Proteomes" id="UP000525158"/>
    </source>
</evidence>
<comment type="subcellular location">
    <subcellularLocation>
        <location evidence="1">Cell membrane</location>
        <topology evidence="1">Single-pass type II membrane protein</topology>
    </subcellularLocation>
</comment>
<dbReference type="InterPro" id="IPR001304">
    <property type="entry name" value="C-type_lectin-like"/>
</dbReference>
<evidence type="ECO:0000259" key="2">
    <source>
        <dbReference type="PROSITE" id="PS50041"/>
    </source>
</evidence>
<organism evidence="3 4">
    <name type="scientific">Smutsornis africanus</name>
    <name type="common">Double-banded courser</name>
    <name type="synonym">Rhinoptilus africanus</name>
    <dbReference type="NCBI Taxonomy" id="240209"/>
    <lineage>
        <taxon>Eukaryota</taxon>
        <taxon>Metazoa</taxon>
        <taxon>Chordata</taxon>
        <taxon>Craniata</taxon>
        <taxon>Vertebrata</taxon>
        <taxon>Euteleostomi</taxon>
        <taxon>Archelosauria</taxon>
        <taxon>Archosauria</taxon>
        <taxon>Dinosauria</taxon>
        <taxon>Saurischia</taxon>
        <taxon>Theropoda</taxon>
        <taxon>Coelurosauria</taxon>
        <taxon>Aves</taxon>
        <taxon>Neognathae</taxon>
        <taxon>Neoaves</taxon>
        <taxon>Charadriiformes</taxon>
        <taxon>Glareolidae</taxon>
        <taxon>Rhinoptilus</taxon>
    </lineage>
</organism>
<feature type="non-terminal residue" evidence="3">
    <location>
        <position position="63"/>
    </location>
</feature>
<feature type="domain" description="C-type lectin" evidence="2">
    <location>
        <begin position="8"/>
        <end position="63"/>
    </location>
</feature>
<proteinExistence type="predicted"/>
<dbReference type="InterPro" id="IPR016186">
    <property type="entry name" value="C-type_lectin-like/link_sf"/>
</dbReference>
<dbReference type="GO" id="GO:0005886">
    <property type="term" value="C:plasma membrane"/>
    <property type="evidence" value="ECO:0007669"/>
    <property type="project" value="UniProtKB-SubCell"/>
</dbReference>
<dbReference type="Proteomes" id="UP000525158">
    <property type="component" value="Unassembled WGS sequence"/>
</dbReference>
<sequence length="63" mass="7711">CPDEWIGYRNVCYYLSRAEGSWEWGQEQCSSRGASLAMPRREWEMEFLWRLKGNMDYWLGLRR</sequence>
<dbReference type="InterPro" id="IPR016187">
    <property type="entry name" value="CTDL_fold"/>
</dbReference>
<dbReference type="AlphaFoldDB" id="A0A7L1IYY1"/>
<evidence type="ECO:0000313" key="3">
    <source>
        <dbReference type="EMBL" id="NXN43832.1"/>
    </source>
</evidence>
<protein>
    <submittedName>
        <fullName evidence="3">CLC2B protein</fullName>
    </submittedName>
</protein>
<reference evidence="3 4" key="1">
    <citation type="submission" date="2019-09" db="EMBL/GenBank/DDBJ databases">
        <title>Bird 10,000 Genomes (B10K) Project - Family phase.</title>
        <authorList>
            <person name="Zhang G."/>
        </authorList>
    </citation>
    <scope>NUCLEOTIDE SEQUENCE [LARGE SCALE GENOMIC DNA]</scope>
    <source>
        <strain evidence="3">B10K-DU-002-36</strain>
        <tissue evidence="3">Muscle</tissue>
    </source>
</reference>
<dbReference type="InterPro" id="IPR050828">
    <property type="entry name" value="C-type_lectin/matrix_domain"/>
</dbReference>
<dbReference type="PROSITE" id="PS50041">
    <property type="entry name" value="C_TYPE_LECTIN_2"/>
    <property type="match status" value="1"/>
</dbReference>
<keyword evidence="4" id="KW-1185">Reference proteome</keyword>
<evidence type="ECO:0000256" key="1">
    <source>
        <dbReference type="ARBA" id="ARBA00004401"/>
    </source>
</evidence>
<dbReference type="PANTHER" id="PTHR45710">
    <property type="entry name" value="C-TYPE LECTIN DOMAIN-CONTAINING PROTEIN 180"/>
    <property type="match status" value="1"/>
</dbReference>
<dbReference type="EMBL" id="VXBO01010434">
    <property type="protein sequence ID" value="NXN43832.1"/>
    <property type="molecule type" value="Genomic_DNA"/>
</dbReference>